<name>A0A2I1DMR5_9PROT</name>
<feature type="domain" description="CinA C-terminal" evidence="1">
    <location>
        <begin position="141"/>
        <end position="278"/>
    </location>
</feature>
<proteinExistence type="predicted"/>
<organism evidence="2 3">
    <name type="scientific">Acidithiobacillus marinus</name>
    <dbReference type="NCBI Taxonomy" id="187490"/>
    <lineage>
        <taxon>Bacteria</taxon>
        <taxon>Pseudomonadati</taxon>
        <taxon>Pseudomonadota</taxon>
        <taxon>Acidithiobacillia</taxon>
        <taxon>Acidithiobacillales</taxon>
        <taxon>Acidithiobacillaceae</taxon>
        <taxon>Acidithiobacillus</taxon>
    </lineage>
</organism>
<dbReference type="InParanoid" id="A0A2I1DMR5"/>
<dbReference type="Proteomes" id="UP000234329">
    <property type="component" value="Unassembled WGS sequence"/>
</dbReference>
<dbReference type="SUPFAM" id="SSF142433">
    <property type="entry name" value="CinA-like"/>
    <property type="match status" value="1"/>
</dbReference>
<dbReference type="InterPro" id="IPR008136">
    <property type="entry name" value="CinA_C"/>
</dbReference>
<evidence type="ECO:0000313" key="3">
    <source>
        <dbReference type="Proteomes" id="UP000234329"/>
    </source>
</evidence>
<dbReference type="InterPro" id="IPR036653">
    <property type="entry name" value="CinA-like_C"/>
</dbReference>
<comment type="caution">
    <text evidence="2">The sequence shown here is derived from an EMBL/GenBank/DDBJ whole genome shotgun (WGS) entry which is preliminary data.</text>
</comment>
<keyword evidence="3" id="KW-1185">Reference proteome</keyword>
<dbReference type="EMBL" id="MXAV01000023">
    <property type="protein sequence ID" value="PKY11171.1"/>
    <property type="molecule type" value="Genomic_DNA"/>
</dbReference>
<dbReference type="Gene3D" id="3.90.950.20">
    <property type="entry name" value="CinA-like"/>
    <property type="match status" value="1"/>
</dbReference>
<accession>A0A2I1DMR5</accession>
<evidence type="ECO:0000313" key="2">
    <source>
        <dbReference type="EMBL" id="PKY11171.1"/>
    </source>
</evidence>
<evidence type="ECO:0000259" key="1">
    <source>
        <dbReference type="Pfam" id="PF02464"/>
    </source>
</evidence>
<dbReference type="AlphaFoldDB" id="A0A2I1DMR5"/>
<reference evidence="2 3" key="1">
    <citation type="submission" date="2017-03" db="EMBL/GenBank/DDBJ databases">
        <title>Draft genime sequence of the acidophilic sulfur-oxidizing bacterium Acidithiobacillus sp. SH, isolated from seawater.</title>
        <authorList>
            <person name="Sharmin S."/>
            <person name="Tokuhisa M."/>
            <person name="Kanao T."/>
            <person name="Kamimura K."/>
        </authorList>
    </citation>
    <scope>NUCLEOTIDE SEQUENCE [LARGE SCALE GENOMIC DNA]</scope>
    <source>
        <strain evidence="2 3">SH</strain>
    </source>
</reference>
<dbReference type="NCBIfam" id="TIGR00199">
    <property type="entry name" value="PncC_domain"/>
    <property type="match status" value="1"/>
</dbReference>
<dbReference type="Pfam" id="PF02464">
    <property type="entry name" value="CinA"/>
    <property type="match status" value="1"/>
</dbReference>
<sequence>MVMTAADILRIYLPLRPAALADAQRLQAWAQRAGVEARIELVTVLPDQDGVALAIGAFPNGDIWKKFPEHALIPAGDWQTMQDWAKSTLPACPQSFSRFTDLGRGREILPGEFWLDEQTQDTFDLAMAPPEWALLQQCPKAGGPRLALAESCTGGGMAARITALSGSSALLQQGLVTYSNTAKRHYLGVQAKTLMRYGAVSEETALEMLNGLLREADLGAAITGIAGPGGAVPGKPVGTVCIAWGQRDGPQQVRTCHFPGDRWTVQYASGSVALGGLLGLLLV</sequence>
<protein>
    <submittedName>
        <fullName evidence="2">Damage-inducible protein CinA</fullName>
    </submittedName>
</protein>
<gene>
    <name evidence="2" type="ORF">B1757_05860</name>
</gene>